<evidence type="ECO:0000313" key="3">
    <source>
        <dbReference type="Proteomes" id="UP000277580"/>
    </source>
</evidence>
<dbReference type="Proteomes" id="UP000277580">
    <property type="component" value="Unassembled WGS sequence"/>
</dbReference>
<reference evidence="2 3" key="1">
    <citation type="journal article" date="2018" name="Nat. Ecol. Evol.">
        <title>Pezizomycetes genomes reveal the molecular basis of ectomycorrhizal truffle lifestyle.</title>
        <authorList>
            <person name="Murat C."/>
            <person name="Payen T."/>
            <person name="Noel B."/>
            <person name="Kuo A."/>
            <person name="Morin E."/>
            <person name="Chen J."/>
            <person name="Kohler A."/>
            <person name="Krizsan K."/>
            <person name="Balestrini R."/>
            <person name="Da Silva C."/>
            <person name="Montanini B."/>
            <person name="Hainaut M."/>
            <person name="Levati E."/>
            <person name="Barry K.W."/>
            <person name="Belfiori B."/>
            <person name="Cichocki N."/>
            <person name="Clum A."/>
            <person name="Dockter R.B."/>
            <person name="Fauchery L."/>
            <person name="Guy J."/>
            <person name="Iotti M."/>
            <person name="Le Tacon F."/>
            <person name="Lindquist E.A."/>
            <person name="Lipzen A."/>
            <person name="Malagnac F."/>
            <person name="Mello A."/>
            <person name="Molinier V."/>
            <person name="Miyauchi S."/>
            <person name="Poulain J."/>
            <person name="Riccioni C."/>
            <person name="Rubini A."/>
            <person name="Sitrit Y."/>
            <person name="Splivallo R."/>
            <person name="Traeger S."/>
            <person name="Wang M."/>
            <person name="Zifcakova L."/>
            <person name="Wipf D."/>
            <person name="Zambonelli A."/>
            <person name="Paolocci F."/>
            <person name="Nowrousian M."/>
            <person name="Ottonello S."/>
            <person name="Baldrian P."/>
            <person name="Spatafora J.W."/>
            <person name="Henrissat B."/>
            <person name="Nagy L.G."/>
            <person name="Aury J.M."/>
            <person name="Wincker P."/>
            <person name="Grigoriev I.V."/>
            <person name="Bonfante P."/>
            <person name="Martin F.M."/>
        </authorList>
    </citation>
    <scope>NUCLEOTIDE SEQUENCE [LARGE SCALE GENOMIC DNA]</scope>
    <source>
        <strain evidence="2 3">CCBAS932</strain>
    </source>
</reference>
<feature type="region of interest" description="Disordered" evidence="1">
    <location>
        <begin position="155"/>
        <end position="184"/>
    </location>
</feature>
<dbReference type="AlphaFoldDB" id="A0A3N4KYD0"/>
<organism evidence="2 3">
    <name type="scientific">Morchella conica CCBAS932</name>
    <dbReference type="NCBI Taxonomy" id="1392247"/>
    <lineage>
        <taxon>Eukaryota</taxon>
        <taxon>Fungi</taxon>
        <taxon>Dikarya</taxon>
        <taxon>Ascomycota</taxon>
        <taxon>Pezizomycotina</taxon>
        <taxon>Pezizomycetes</taxon>
        <taxon>Pezizales</taxon>
        <taxon>Morchellaceae</taxon>
        <taxon>Morchella</taxon>
    </lineage>
</organism>
<dbReference type="EMBL" id="ML119112">
    <property type="protein sequence ID" value="RPB15570.1"/>
    <property type="molecule type" value="Genomic_DNA"/>
</dbReference>
<accession>A0A3N4KYD0</accession>
<dbReference type="OrthoDB" id="5426370at2759"/>
<name>A0A3N4KYD0_9PEZI</name>
<protein>
    <submittedName>
        <fullName evidence="2">Uncharacterized protein</fullName>
    </submittedName>
</protein>
<gene>
    <name evidence="2" type="ORF">P167DRAFT_542731</name>
</gene>
<evidence type="ECO:0000313" key="2">
    <source>
        <dbReference type="EMBL" id="RPB15570.1"/>
    </source>
</evidence>
<feature type="compositionally biased region" description="Gly residues" evidence="1">
    <location>
        <begin position="156"/>
        <end position="175"/>
    </location>
</feature>
<dbReference type="InParanoid" id="A0A3N4KYD0"/>
<keyword evidence="3" id="KW-1185">Reference proteome</keyword>
<proteinExistence type="predicted"/>
<evidence type="ECO:0000256" key="1">
    <source>
        <dbReference type="SAM" id="MobiDB-lite"/>
    </source>
</evidence>
<sequence length="184" mass="20818">MASAPTASTAPPNLDRDFYNPHLSVSLNPRTHLFIYNFGSPPRLRKPLRPRRSLEPVPMVPRRPGLLVQRMMAMQLRETYNPYLKYREDTWMAEMEWRRYKLLRGGVEGEVEGEVGRAEVERYVQVLRERGRREEEREDGRRAVALLGKVRTRAGKGVGGGGQGSRGGLGKGGIVDNGRADFAE</sequence>